<evidence type="ECO:0000313" key="3">
    <source>
        <dbReference type="EMBL" id="MFD1696709.1"/>
    </source>
</evidence>
<dbReference type="RefSeq" id="WP_208998749.1">
    <property type="nucleotide sequence ID" value="NZ_JBHUFA010000004.1"/>
</dbReference>
<feature type="domain" description="Flavin reductase like" evidence="2">
    <location>
        <begin position="19"/>
        <end position="166"/>
    </location>
</feature>
<dbReference type="InterPro" id="IPR050268">
    <property type="entry name" value="NADH-dep_flavin_reductase"/>
</dbReference>
<dbReference type="Proteomes" id="UP001597327">
    <property type="component" value="Unassembled WGS sequence"/>
</dbReference>
<keyword evidence="4" id="KW-1185">Reference proteome</keyword>
<organism evidence="3 4">
    <name type="scientific">Roseibium aestuarii</name>
    <dbReference type="NCBI Taxonomy" id="2600299"/>
    <lineage>
        <taxon>Bacteria</taxon>
        <taxon>Pseudomonadati</taxon>
        <taxon>Pseudomonadota</taxon>
        <taxon>Alphaproteobacteria</taxon>
        <taxon>Hyphomicrobiales</taxon>
        <taxon>Stappiaceae</taxon>
        <taxon>Roseibium</taxon>
    </lineage>
</organism>
<dbReference type="SMART" id="SM00903">
    <property type="entry name" value="Flavin_Reduct"/>
    <property type="match status" value="1"/>
</dbReference>
<comment type="caution">
    <text evidence="3">The sequence shown here is derived from an EMBL/GenBank/DDBJ whole genome shotgun (WGS) entry which is preliminary data.</text>
</comment>
<dbReference type="Gene3D" id="2.30.110.10">
    <property type="entry name" value="Electron Transport, Fmn-binding Protein, Chain A"/>
    <property type="match status" value="1"/>
</dbReference>
<evidence type="ECO:0000259" key="2">
    <source>
        <dbReference type="SMART" id="SM00903"/>
    </source>
</evidence>
<proteinExistence type="predicted"/>
<gene>
    <name evidence="3" type="ORF">ACFSC7_14370</name>
</gene>
<keyword evidence="1 3" id="KW-0560">Oxidoreductase</keyword>
<dbReference type="InterPro" id="IPR012349">
    <property type="entry name" value="Split_barrel_FMN-bd"/>
</dbReference>
<dbReference type="InterPro" id="IPR002563">
    <property type="entry name" value="Flavin_Rdtase-like_dom"/>
</dbReference>
<reference evidence="4" key="1">
    <citation type="journal article" date="2019" name="Int. J. Syst. Evol. Microbiol.">
        <title>The Global Catalogue of Microorganisms (GCM) 10K type strain sequencing project: providing services to taxonomists for standard genome sequencing and annotation.</title>
        <authorList>
            <consortium name="The Broad Institute Genomics Platform"/>
            <consortium name="The Broad Institute Genome Sequencing Center for Infectious Disease"/>
            <person name="Wu L."/>
            <person name="Ma J."/>
        </authorList>
    </citation>
    <scope>NUCLEOTIDE SEQUENCE [LARGE SCALE GENOMIC DNA]</scope>
    <source>
        <strain evidence="4">JCM 3369</strain>
    </source>
</reference>
<dbReference type="SUPFAM" id="SSF50475">
    <property type="entry name" value="FMN-binding split barrel"/>
    <property type="match status" value="1"/>
</dbReference>
<dbReference type="PANTHER" id="PTHR30466:SF1">
    <property type="entry name" value="FMN REDUCTASE (NADH) RUTF"/>
    <property type="match status" value="1"/>
</dbReference>
<name>A0ABW4JZN3_9HYPH</name>
<dbReference type="EMBL" id="JBHUFA010000004">
    <property type="protein sequence ID" value="MFD1696709.1"/>
    <property type="molecule type" value="Genomic_DNA"/>
</dbReference>
<dbReference type="EC" id="1.-.-.-" evidence="3"/>
<dbReference type="Pfam" id="PF01613">
    <property type="entry name" value="Flavin_Reduct"/>
    <property type="match status" value="1"/>
</dbReference>
<protein>
    <submittedName>
        <fullName evidence="3">Flavin reductase family protein</fullName>
        <ecNumber evidence="3">1.-.-.-</ecNumber>
    </submittedName>
</protein>
<accession>A0ABW4JZN3</accession>
<evidence type="ECO:0000313" key="4">
    <source>
        <dbReference type="Proteomes" id="UP001597327"/>
    </source>
</evidence>
<sequence length="167" mass="18094">MTEPHTPQTVNSTAFREAMSRIATAVHLVTTDGASGRAGATVSAMCSVTDDPATILVCINRESRLNAAIRDNGCFCLSTLGPEHEEVSNTFAGRGEQEMERRFDGLAFETMNSGAPALRDARLNVDCRLDQAIEAGTHTVFFGRVTDIRLNDEGRSLLYVHRAYASA</sequence>
<dbReference type="PANTHER" id="PTHR30466">
    <property type="entry name" value="FLAVIN REDUCTASE"/>
    <property type="match status" value="1"/>
</dbReference>
<evidence type="ECO:0000256" key="1">
    <source>
        <dbReference type="ARBA" id="ARBA00023002"/>
    </source>
</evidence>
<dbReference type="GO" id="GO:0016491">
    <property type="term" value="F:oxidoreductase activity"/>
    <property type="evidence" value="ECO:0007669"/>
    <property type="project" value="UniProtKB-KW"/>
</dbReference>